<sequence length="633" mass="71578">MSEVPPLESKHEDQETDAPTEISRKPFRKQLRQFEDLGPTSKARKSEGAFLAASKPSYCLKRGIGDLQCGSESHRHQHRERLWRLLNNLIQRHNWAEASGVMSVLLQGTVSDSSIFRNRAKYSAALELLCNIKGETTSSRRIQGVYELWMKKLGPLKNWSTKERFALQLEFILICIQHGSMEDAYQSALCVMQQTDFDSDPVANLVVGLTFYQLWYSNIPKELQLTNLDPSVTFLQPEVHDDGTQMSIDFSVDNDAHEAGVSIGLSCDSNTSIAIDKEVEDSGSQQKKPMDVDENVKTEPSHSGSQALVPHVESVEASGNSNYSNYSDDLPRGSIFYSRGLPPWLLPINLPSSDENLEDAIRMHRKLLNSHYKNGLKYLRAALYSTPPVVEAVHPFIQMLLLGDQVQEAIDEVETLSDTLDTVLLLRMKASLTEHFDRGNYIRMCICFEGILKKDPTCSDSLARLTLMHRRGEYDTLSLVEMIALHLEATYGTCDAWRELASCLLRISQCEEDRISTYGDSSDRRQGQVHLENPSKVPELFTDGESGSTWRIRAKWWLSRHFNNRMLMSDIASGDLKLVTYKAAAASHIYGRHFSYVVKAIECIEKENDMELCSFLQKHTLNTVGFYSATRSI</sequence>
<dbReference type="InterPro" id="IPR039495">
    <property type="entry name" value="TAF1A"/>
</dbReference>
<dbReference type="PANTHER" id="PTHR36720">
    <property type="entry name" value="TAF RNA POLYMERASE I SUBUNIT A"/>
    <property type="match status" value="1"/>
</dbReference>
<feature type="compositionally biased region" description="Basic and acidic residues" evidence="1">
    <location>
        <begin position="288"/>
        <end position="300"/>
    </location>
</feature>
<dbReference type="Pfam" id="PF14929">
    <property type="entry name" value="TAF1_subA"/>
    <property type="match status" value="1"/>
</dbReference>
<gene>
    <name evidence="2" type="ORF">CASFOL_024431</name>
</gene>
<evidence type="ECO:0000256" key="1">
    <source>
        <dbReference type="SAM" id="MobiDB-lite"/>
    </source>
</evidence>
<feature type="region of interest" description="Disordered" evidence="1">
    <location>
        <begin position="278"/>
        <end position="308"/>
    </location>
</feature>
<organism evidence="2 3">
    <name type="scientific">Castilleja foliolosa</name>
    <dbReference type="NCBI Taxonomy" id="1961234"/>
    <lineage>
        <taxon>Eukaryota</taxon>
        <taxon>Viridiplantae</taxon>
        <taxon>Streptophyta</taxon>
        <taxon>Embryophyta</taxon>
        <taxon>Tracheophyta</taxon>
        <taxon>Spermatophyta</taxon>
        <taxon>Magnoliopsida</taxon>
        <taxon>eudicotyledons</taxon>
        <taxon>Gunneridae</taxon>
        <taxon>Pentapetalae</taxon>
        <taxon>asterids</taxon>
        <taxon>lamiids</taxon>
        <taxon>Lamiales</taxon>
        <taxon>Orobanchaceae</taxon>
        <taxon>Pedicularideae</taxon>
        <taxon>Castillejinae</taxon>
        <taxon>Castilleja</taxon>
    </lineage>
</organism>
<proteinExistence type="predicted"/>
<dbReference type="PANTHER" id="PTHR36720:SF1">
    <property type="entry name" value="TAF RNA POLYMERASE I SUBUNIT A"/>
    <property type="match status" value="1"/>
</dbReference>
<reference evidence="3" key="1">
    <citation type="journal article" date="2024" name="IScience">
        <title>Strigolactones Initiate the Formation of Haustorium-like Structures in Castilleja.</title>
        <authorList>
            <person name="Buerger M."/>
            <person name="Peterson D."/>
            <person name="Chory J."/>
        </authorList>
    </citation>
    <scope>NUCLEOTIDE SEQUENCE [LARGE SCALE GENOMIC DNA]</scope>
</reference>
<comment type="caution">
    <text evidence="2">The sequence shown here is derived from an EMBL/GenBank/DDBJ whole genome shotgun (WGS) entry which is preliminary data.</text>
</comment>
<dbReference type="AlphaFoldDB" id="A0ABD3CPP6"/>
<accession>A0ABD3CPP6</accession>
<evidence type="ECO:0000313" key="2">
    <source>
        <dbReference type="EMBL" id="KAL3631447.1"/>
    </source>
</evidence>
<dbReference type="EMBL" id="JAVIJP010000032">
    <property type="protein sequence ID" value="KAL3631447.1"/>
    <property type="molecule type" value="Genomic_DNA"/>
</dbReference>
<feature type="region of interest" description="Disordered" evidence="1">
    <location>
        <begin position="1"/>
        <end position="28"/>
    </location>
</feature>
<evidence type="ECO:0000313" key="3">
    <source>
        <dbReference type="Proteomes" id="UP001632038"/>
    </source>
</evidence>
<protein>
    <submittedName>
        <fullName evidence="2">Uncharacterized protein</fullName>
    </submittedName>
</protein>
<dbReference type="Proteomes" id="UP001632038">
    <property type="component" value="Unassembled WGS sequence"/>
</dbReference>
<keyword evidence="3" id="KW-1185">Reference proteome</keyword>
<name>A0ABD3CPP6_9LAMI</name>